<keyword evidence="3" id="KW-1185">Reference proteome</keyword>
<name>A0ABV4IVL4_9ACTN</name>
<sequence length="159" mass="17106">MDVGHGQDRRDHDRSREDHRTGAYHQDQRERRAAHRQADGEGVRAQGHTVVPHRGVGHRAHREGHHRGPGRPDRTTGPSTGSGVRLPGRWPPSSPAAWGPAVTGRRAAGHRGRRGGGLGHPGGYAPSFGEGDEEQAVMIGSRGRPMAISRRPRPSPSPG</sequence>
<protein>
    <submittedName>
        <fullName evidence="2">Uncharacterized protein</fullName>
    </submittedName>
</protein>
<dbReference type="Proteomes" id="UP001567537">
    <property type="component" value="Unassembled WGS sequence"/>
</dbReference>
<accession>A0ABV4IVL4</accession>
<feature type="compositionally biased region" description="Low complexity" evidence="1">
    <location>
        <begin position="95"/>
        <end position="106"/>
    </location>
</feature>
<gene>
    <name evidence="2" type="ORF">KYY02_04835</name>
</gene>
<evidence type="ECO:0000313" key="2">
    <source>
        <dbReference type="EMBL" id="MEZ3178059.1"/>
    </source>
</evidence>
<reference evidence="2 3" key="1">
    <citation type="journal article" date="2021" name="Res Sq">
        <title>Streptomyces Pimoensis sp. nov., Isolated From the Taklimakan Desert in Xinjiang, China.</title>
        <authorList>
            <person name="Zhang P."/>
            <person name="Luo X."/>
            <person name="Luo X."/>
            <person name="Liu Z."/>
            <person name="Xia Z."/>
            <person name="Wan C."/>
            <person name="zhang L."/>
        </authorList>
    </citation>
    <scope>NUCLEOTIDE SEQUENCE [LARGE SCALE GENOMIC DNA]</scope>
    <source>
        <strain evidence="2 3">TRM75549</strain>
    </source>
</reference>
<proteinExistence type="predicted"/>
<organism evidence="2 3">
    <name type="scientific">Streptomyces pimonensis</name>
    <dbReference type="NCBI Taxonomy" id="2860288"/>
    <lineage>
        <taxon>Bacteria</taxon>
        <taxon>Bacillati</taxon>
        <taxon>Actinomycetota</taxon>
        <taxon>Actinomycetes</taxon>
        <taxon>Kitasatosporales</taxon>
        <taxon>Streptomycetaceae</taxon>
        <taxon>Streptomyces</taxon>
    </lineage>
</organism>
<comment type="caution">
    <text evidence="2">The sequence shown here is derived from an EMBL/GenBank/DDBJ whole genome shotgun (WGS) entry which is preliminary data.</text>
</comment>
<feature type="region of interest" description="Disordered" evidence="1">
    <location>
        <begin position="1"/>
        <end position="159"/>
    </location>
</feature>
<dbReference type="EMBL" id="JAHWZY010000003">
    <property type="protein sequence ID" value="MEZ3178059.1"/>
    <property type="molecule type" value="Genomic_DNA"/>
</dbReference>
<feature type="compositionally biased region" description="Basic and acidic residues" evidence="1">
    <location>
        <begin position="1"/>
        <end position="42"/>
    </location>
</feature>
<evidence type="ECO:0000256" key="1">
    <source>
        <dbReference type="SAM" id="MobiDB-lite"/>
    </source>
</evidence>
<dbReference type="RefSeq" id="WP_371236170.1">
    <property type="nucleotide sequence ID" value="NZ_JAHWZY010000003.1"/>
</dbReference>
<feature type="compositionally biased region" description="Basic residues" evidence="1">
    <location>
        <begin position="55"/>
        <end position="69"/>
    </location>
</feature>
<evidence type="ECO:0000313" key="3">
    <source>
        <dbReference type="Proteomes" id="UP001567537"/>
    </source>
</evidence>